<dbReference type="SMART" id="SM00915">
    <property type="entry name" value="Jacalin"/>
    <property type="match status" value="1"/>
</dbReference>
<keyword evidence="4" id="KW-1185">Reference proteome</keyword>
<dbReference type="InterPro" id="IPR001229">
    <property type="entry name" value="Jacalin-like_lectin_dom"/>
</dbReference>
<dbReference type="Pfam" id="PF22669">
    <property type="entry name" value="Exo_endo_phos2"/>
    <property type="match status" value="1"/>
</dbReference>
<evidence type="ECO:0000259" key="2">
    <source>
        <dbReference type="PROSITE" id="PS51752"/>
    </source>
</evidence>
<sequence>MKPSRRLNAALSAALLLDGALAATSGRFNILSMNVAGLPAFLNNNDVPGDKATNAAAIGSKFAEYGYDVIQVQEDFNYHAHVYRTDTHRFRTSTSGGVPFGSGLNTLSNLNWVDFRRIKWGKCSNASGADCLTPKGFTFMRVAIAGSTDNSTAAYVDFYNAHADAGVEGGDLAARNHNLNQVAAYISEWSKGNAVVFYGDTNSRYSRVGDTAVRSLLARENAEGPGLIDPWIELQRNGVVPTEEYGCGNPATNDVCEVVDKVFYRSSPLVTLQAETFRYDSPQFLQADGNVLSDHNPVFVDFAWSSGANLRQSDLFGGTSGNWFSDVPALASINKPKAAALIFRGKSRLDSVGLTLTDGTRFKHGGTGGTEVSLELGPSEYWVEAELCRGEKNGKTRNFSIKAATSSGRTLTAGTTTADCASFSAPDGWQIVGFVGQDGDEMDQLAFVYAPQ</sequence>
<dbReference type="Proteomes" id="UP001302745">
    <property type="component" value="Unassembled WGS sequence"/>
</dbReference>
<dbReference type="InterPro" id="IPR036691">
    <property type="entry name" value="Endo/exonu/phosph_ase_sf"/>
</dbReference>
<feature type="chain" id="PRO_5042885236" evidence="1">
    <location>
        <begin position="23"/>
        <end position="452"/>
    </location>
</feature>
<organism evidence="3 4">
    <name type="scientific">Chaetomidium leptoderma</name>
    <dbReference type="NCBI Taxonomy" id="669021"/>
    <lineage>
        <taxon>Eukaryota</taxon>
        <taxon>Fungi</taxon>
        <taxon>Dikarya</taxon>
        <taxon>Ascomycota</taxon>
        <taxon>Pezizomycotina</taxon>
        <taxon>Sordariomycetes</taxon>
        <taxon>Sordariomycetidae</taxon>
        <taxon>Sordariales</taxon>
        <taxon>Chaetomiaceae</taxon>
        <taxon>Chaetomidium</taxon>
    </lineage>
</organism>
<feature type="signal peptide" evidence="1">
    <location>
        <begin position="1"/>
        <end position="22"/>
    </location>
</feature>
<dbReference type="InterPro" id="IPR000300">
    <property type="entry name" value="IPPc"/>
</dbReference>
<keyword evidence="3" id="KW-0378">Hydrolase</keyword>
<keyword evidence="3" id="KW-0540">Nuclease</keyword>
<dbReference type="GO" id="GO:0046856">
    <property type="term" value="P:phosphatidylinositol dephosphorylation"/>
    <property type="evidence" value="ECO:0007669"/>
    <property type="project" value="InterPro"/>
</dbReference>
<reference evidence="3" key="1">
    <citation type="journal article" date="2023" name="Mol. Phylogenet. Evol.">
        <title>Genome-scale phylogeny and comparative genomics of the fungal order Sordariales.</title>
        <authorList>
            <person name="Hensen N."/>
            <person name="Bonometti L."/>
            <person name="Westerberg I."/>
            <person name="Brannstrom I.O."/>
            <person name="Guillou S."/>
            <person name="Cros-Aarteil S."/>
            <person name="Calhoun S."/>
            <person name="Haridas S."/>
            <person name="Kuo A."/>
            <person name="Mondo S."/>
            <person name="Pangilinan J."/>
            <person name="Riley R."/>
            <person name="LaButti K."/>
            <person name="Andreopoulos B."/>
            <person name="Lipzen A."/>
            <person name="Chen C."/>
            <person name="Yan M."/>
            <person name="Daum C."/>
            <person name="Ng V."/>
            <person name="Clum A."/>
            <person name="Steindorff A."/>
            <person name="Ohm R.A."/>
            <person name="Martin F."/>
            <person name="Silar P."/>
            <person name="Natvig D.O."/>
            <person name="Lalanne C."/>
            <person name="Gautier V."/>
            <person name="Ament-Velasquez S.L."/>
            <person name="Kruys A."/>
            <person name="Hutchinson M.I."/>
            <person name="Powell A.J."/>
            <person name="Barry K."/>
            <person name="Miller A.N."/>
            <person name="Grigoriev I.V."/>
            <person name="Debuchy R."/>
            <person name="Gladieux P."/>
            <person name="Hiltunen Thoren M."/>
            <person name="Johannesson H."/>
        </authorList>
    </citation>
    <scope>NUCLEOTIDE SEQUENCE</scope>
    <source>
        <strain evidence="3">CBS 538.74</strain>
    </source>
</reference>
<keyword evidence="1" id="KW-0732">Signal</keyword>
<dbReference type="InterPro" id="IPR038772">
    <property type="entry name" value="Sph/SMPD2-like"/>
</dbReference>
<proteinExistence type="predicted"/>
<feature type="domain" description="Jacalin-type lectin" evidence="2">
    <location>
        <begin position="310"/>
        <end position="451"/>
    </location>
</feature>
<dbReference type="InterPro" id="IPR036404">
    <property type="entry name" value="Jacalin-like_lectin_dom_sf"/>
</dbReference>
<dbReference type="CDD" id="cd09615">
    <property type="entry name" value="Jacalin_EEP"/>
    <property type="match status" value="1"/>
</dbReference>
<dbReference type="Gene3D" id="3.60.10.10">
    <property type="entry name" value="Endonuclease/exonuclease/phosphatase"/>
    <property type="match status" value="1"/>
</dbReference>
<accession>A0AAN6ZS79</accession>
<dbReference type="PROSITE" id="PS51752">
    <property type="entry name" value="JACALIN_LECTIN"/>
    <property type="match status" value="1"/>
</dbReference>
<dbReference type="AlphaFoldDB" id="A0AAN6ZS79"/>
<protein>
    <submittedName>
        <fullName evidence="3">Endonuclease/exonuclease/phosphatase</fullName>
    </submittedName>
</protein>
<dbReference type="GO" id="GO:0004767">
    <property type="term" value="F:sphingomyelin phosphodiesterase activity"/>
    <property type="evidence" value="ECO:0007669"/>
    <property type="project" value="InterPro"/>
</dbReference>
<dbReference type="GO" id="GO:0004519">
    <property type="term" value="F:endonuclease activity"/>
    <property type="evidence" value="ECO:0007669"/>
    <property type="project" value="UniProtKB-KW"/>
</dbReference>
<keyword evidence="3" id="KW-0255">Endonuclease</keyword>
<dbReference type="GO" id="GO:0005737">
    <property type="term" value="C:cytoplasm"/>
    <property type="evidence" value="ECO:0007669"/>
    <property type="project" value="TreeGrafter"/>
</dbReference>
<dbReference type="EMBL" id="MU857219">
    <property type="protein sequence ID" value="KAK4149002.1"/>
    <property type="molecule type" value="Genomic_DNA"/>
</dbReference>
<evidence type="ECO:0000313" key="3">
    <source>
        <dbReference type="EMBL" id="KAK4149002.1"/>
    </source>
</evidence>
<reference evidence="3" key="2">
    <citation type="submission" date="2023-05" db="EMBL/GenBank/DDBJ databases">
        <authorList>
            <consortium name="Lawrence Berkeley National Laboratory"/>
            <person name="Steindorff A."/>
            <person name="Hensen N."/>
            <person name="Bonometti L."/>
            <person name="Westerberg I."/>
            <person name="Brannstrom I.O."/>
            <person name="Guillou S."/>
            <person name="Cros-Aarteil S."/>
            <person name="Calhoun S."/>
            <person name="Haridas S."/>
            <person name="Kuo A."/>
            <person name="Mondo S."/>
            <person name="Pangilinan J."/>
            <person name="Riley R."/>
            <person name="Labutti K."/>
            <person name="Andreopoulos B."/>
            <person name="Lipzen A."/>
            <person name="Chen C."/>
            <person name="Yanf M."/>
            <person name="Daum C."/>
            <person name="Ng V."/>
            <person name="Clum A."/>
            <person name="Ohm R."/>
            <person name="Martin F."/>
            <person name="Silar P."/>
            <person name="Natvig D."/>
            <person name="Lalanne C."/>
            <person name="Gautier V."/>
            <person name="Ament-Velasquez S.L."/>
            <person name="Kruys A."/>
            <person name="Hutchinson M.I."/>
            <person name="Powell A.J."/>
            <person name="Barry K."/>
            <person name="Miller A.N."/>
            <person name="Grigoriev I.V."/>
            <person name="Debuchy R."/>
            <person name="Gladieux P."/>
            <person name="Thoren M.H."/>
            <person name="Johannesson H."/>
        </authorList>
    </citation>
    <scope>NUCLEOTIDE SEQUENCE</scope>
    <source>
        <strain evidence="3">CBS 538.74</strain>
    </source>
</reference>
<dbReference type="PANTHER" id="PTHR16320:SF1">
    <property type="entry name" value="SPHINGOMYELINASE DDB_G0288017"/>
    <property type="match status" value="1"/>
</dbReference>
<dbReference type="Gene3D" id="2.100.10.30">
    <property type="entry name" value="Jacalin-like lectin domain"/>
    <property type="match status" value="1"/>
</dbReference>
<dbReference type="PANTHER" id="PTHR16320">
    <property type="entry name" value="SPHINGOMYELINASE FAMILY MEMBER"/>
    <property type="match status" value="1"/>
</dbReference>
<dbReference type="GO" id="GO:0016791">
    <property type="term" value="F:phosphatase activity"/>
    <property type="evidence" value="ECO:0007669"/>
    <property type="project" value="InterPro"/>
</dbReference>
<name>A0AAN6ZS79_9PEZI</name>
<dbReference type="Pfam" id="PF01419">
    <property type="entry name" value="Jacalin"/>
    <property type="match status" value="1"/>
</dbReference>
<comment type="caution">
    <text evidence="3">The sequence shown here is derived from an EMBL/GenBank/DDBJ whole genome shotgun (WGS) entry which is preliminary data.</text>
</comment>
<evidence type="ECO:0000313" key="4">
    <source>
        <dbReference type="Proteomes" id="UP001302745"/>
    </source>
</evidence>
<dbReference type="SUPFAM" id="SSF51101">
    <property type="entry name" value="Mannose-binding lectins"/>
    <property type="match status" value="1"/>
</dbReference>
<dbReference type="SUPFAM" id="SSF56219">
    <property type="entry name" value="DNase I-like"/>
    <property type="match status" value="1"/>
</dbReference>
<gene>
    <name evidence="3" type="ORF">C8A00DRAFT_38415</name>
</gene>
<evidence type="ECO:0000256" key="1">
    <source>
        <dbReference type="SAM" id="SignalP"/>
    </source>
</evidence>